<evidence type="ECO:0000256" key="7">
    <source>
        <dbReference type="ARBA" id="ARBA00023277"/>
    </source>
</evidence>
<dbReference type="EC" id="2.4.1.25" evidence="3 10"/>
<evidence type="ECO:0000256" key="9">
    <source>
        <dbReference type="ARBA" id="ARBA00031501"/>
    </source>
</evidence>
<evidence type="ECO:0000256" key="4">
    <source>
        <dbReference type="ARBA" id="ARBA00020295"/>
    </source>
</evidence>
<keyword evidence="7 10" id="KW-0119">Carbohydrate metabolism</keyword>
<evidence type="ECO:0000313" key="11">
    <source>
        <dbReference type="EMBL" id="GAA5162878.1"/>
    </source>
</evidence>
<evidence type="ECO:0000256" key="8">
    <source>
        <dbReference type="ARBA" id="ARBA00031423"/>
    </source>
</evidence>
<dbReference type="InterPro" id="IPR003385">
    <property type="entry name" value="Glyco_hydro_77"/>
</dbReference>
<proteinExistence type="inferred from homology"/>
<dbReference type="InterPro" id="IPR017853">
    <property type="entry name" value="GH"/>
</dbReference>
<accession>A0ABP9QJD2</accession>
<sequence>MRLPRASGILLHPTSLPGPFGSGDFGPDAYRFVDWLAAAGQKLWQILPLGGIGPGNSPYMSSSAFAGNVLLIDLIDLQAHGWLSADDLEPDAGFDASSLNFAAVHPWRMERLRRAAENFLISASAEQRQDYINFCIKQGGWLNDYALFMSLADHHGWQDWCDWPSGLARRQQSALETAAQQHAPRVAFWKFCQWNFFRQWKKLRTYANERGIQIVGDAPIFIAAQSAEVWARQDLFELDSNGRPHVVAGVPPDAFSETGQRWGNPLYRWSAHAKENYHWWIQRIRRSFELVDILRIDHFRGFAAHWEIPGSDEHAMNGRWVTGPGAALFKAIAQALGPMPIIAEDLGVITPDVEALRVQFEFPGMRILHFAFGSGDESRNANAYLPHNYTQDAVVYTGTHDNDTTQGWWATISEAERQHVRDYLACSGDDIHWTLIRAACASVADTAIHPMQDILGLGSEARMNFPGKAEGYWQWRFEWAQLEARHAELLASLCRLYRR</sequence>
<gene>
    <name evidence="11" type="primary">malQ</name>
    <name evidence="11" type="ORF">GCM10025770_14190</name>
</gene>
<dbReference type="PANTHER" id="PTHR32438:SF5">
    <property type="entry name" value="4-ALPHA-GLUCANOTRANSFERASE DPE1, CHLOROPLASTIC_AMYLOPLASTIC"/>
    <property type="match status" value="1"/>
</dbReference>
<keyword evidence="5 10" id="KW-0328">Glycosyltransferase</keyword>
<dbReference type="Proteomes" id="UP001500547">
    <property type="component" value="Unassembled WGS sequence"/>
</dbReference>
<reference evidence="12" key="1">
    <citation type="journal article" date="2019" name="Int. J. Syst. Evol. Microbiol.">
        <title>The Global Catalogue of Microorganisms (GCM) 10K type strain sequencing project: providing services to taxonomists for standard genome sequencing and annotation.</title>
        <authorList>
            <consortium name="The Broad Institute Genomics Platform"/>
            <consortium name="The Broad Institute Genome Sequencing Center for Infectious Disease"/>
            <person name="Wu L."/>
            <person name="Ma J."/>
        </authorList>
    </citation>
    <scope>NUCLEOTIDE SEQUENCE [LARGE SCALE GENOMIC DNA]</scope>
    <source>
        <strain evidence="12">JCM 18715</strain>
    </source>
</reference>
<evidence type="ECO:0000256" key="10">
    <source>
        <dbReference type="RuleBase" id="RU361207"/>
    </source>
</evidence>
<evidence type="ECO:0000256" key="2">
    <source>
        <dbReference type="ARBA" id="ARBA00005684"/>
    </source>
</evidence>
<dbReference type="EMBL" id="BAABLD010000007">
    <property type="protein sequence ID" value="GAA5162878.1"/>
    <property type="molecule type" value="Genomic_DNA"/>
</dbReference>
<comment type="caution">
    <text evidence="11">The sequence shown here is derived from an EMBL/GenBank/DDBJ whole genome shotgun (WGS) entry which is preliminary data.</text>
</comment>
<dbReference type="Gene3D" id="3.20.20.80">
    <property type="entry name" value="Glycosidases"/>
    <property type="match status" value="1"/>
</dbReference>
<evidence type="ECO:0000256" key="5">
    <source>
        <dbReference type="ARBA" id="ARBA00022676"/>
    </source>
</evidence>
<comment type="catalytic activity">
    <reaction evidence="1 10">
        <text>Transfers a segment of a (1-&gt;4)-alpha-D-glucan to a new position in an acceptor, which may be glucose or a (1-&gt;4)-alpha-D-glucan.</text>
        <dbReference type="EC" id="2.4.1.25"/>
    </reaction>
</comment>
<name>A0ABP9QJD2_9RHOO</name>
<dbReference type="NCBIfam" id="NF011080">
    <property type="entry name" value="PRK14508.1-3"/>
    <property type="match status" value="1"/>
</dbReference>
<organism evidence="11 12">
    <name type="scientific">Viridibacterium curvum</name>
    <dbReference type="NCBI Taxonomy" id="1101404"/>
    <lineage>
        <taxon>Bacteria</taxon>
        <taxon>Pseudomonadati</taxon>
        <taxon>Pseudomonadota</taxon>
        <taxon>Betaproteobacteria</taxon>
        <taxon>Rhodocyclales</taxon>
        <taxon>Rhodocyclaceae</taxon>
        <taxon>Viridibacterium</taxon>
    </lineage>
</organism>
<dbReference type="PANTHER" id="PTHR32438">
    <property type="entry name" value="4-ALPHA-GLUCANOTRANSFERASE DPE1, CHLOROPLASTIC/AMYLOPLASTIC"/>
    <property type="match status" value="1"/>
</dbReference>
<keyword evidence="12" id="KW-1185">Reference proteome</keyword>
<protein>
    <recommendedName>
        <fullName evidence="4 10">4-alpha-glucanotransferase</fullName>
        <ecNumber evidence="3 10">2.4.1.25</ecNumber>
    </recommendedName>
    <alternativeName>
        <fullName evidence="8 10">Amylomaltase</fullName>
    </alternativeName>
    <alternativeName>
        <fullName evidence="9 10">Disproportionating enzyme</fullName>
    </alternativeName>
</protein>
<dbReference type="Pfam" id="PF02446">
    <property type="entry name" value="Glyco_hydro_77"/>
    <property type="match status" value="1"/>
</dbReference>
<evidence type="ECO:0000256" key="3">
    <source>
        <dbReference type="ARBA" id="ARBA00012560"/>
    </source>
</evidence>
<dbReference type="SUPFAM" id="SSF51445">
    <property type="entry name" value="(Trans)glycosidases"/>
    <property type="match status" value="1"/>
</dbReference>
<evidence type="ECO:0000313" key="12">
    <source>
        <dbReference type="Proteomes" id="UP001500547"/>
    </source>
</evidence>
<dbReference type="NCBIfam" id="TIGR00217">
    <property type="entry name" value="malQ"/>
    <property type="match status" value="1"/>
</dbReference>
<keyword evidence="6 10" id="KW-0808">Transferase</keyword>
<comment type="similarity">
    <text evidence="2 10">Belongs to the disproportionating enzyme family.</text>
</comment>
<evidence type="ECO:0000256" key="6">
    <source>
        <dbReference type="ARBA" id="ARBA00022679"/>
    </source>
</evidence>
<evidence type="ECO:0000256" key="1">
    <source>
        <dbReference type="ARBA" id="ARBA00000439"/>
    </source>
</evidence>